<keyword evidence="2" id="KW-1185">Reference proteome</keyword>
<name>A0A0X8G6F0_9FLAO</name>
<dbReference type="InterPro" id="IPR012349">
    <property type="entry name" value="Split_barrel_FMN-bd"/>
</dbReference>
<evidence type="ECO:0000313" key="2">
    <source>
        <dbReference type="Proteomes" id="UP000059672"/>
    </source>
</evidence>
<dbReference type="InterPro" id="IPR024747">
    <property type="entry name" value="Pyridox_Oxase-rel"/>
</dbReference>
<proteinExistence type="predicted"/>
<dbReference type="Proteomes" id="UP000059672">
    <property type="component" value="Chromosome"/>
</dbReference>
<dbReference type="PATRIC" id="fig|1622118.3.peg.882"/>
<reference evidence="1 2" key="2">
    <citation type="journal article" date="2016" name="Int. J. Syst. Evol. Microbiol.">
        <title>Lutibacter profundi sp. nov., isolated from a deep-sea hydrothermal system on the Arctic Mid-Ocean Ridge and emended description of the genus Lutibacter.</title>
        <authorList>
            <person name="Le Moine Bauer S."/>
            <person name="Roalkvam I."/>
            <person name="Steen I.H."/>
            <person name="Dahle H."/>
        </authorList>
    </citation>
    <scope>NUCLEOTIDE SEQUENCE [LARGE SCALE GENOMIC DNA]</scope>
    <source>
        <strain evidence="1 2">LP1</strain>
    </source>
</reference>
<dbReference type="EMBL" id="CP013355">
    <property type="protein sequence ID" value="AMC10493.1"/>
    <property type="molecule type" value="Genomic_DNA"/>
</dbReference>
<dbReference type="PANTHER" id="PTHR34071:SF2">
    <property type="entry name" value="FLAVIN-NUCLEOTIDE-BINDING PROTEIN"/>
    <property type="match status" value="1"/>
</dbReference>
<dbReference type="AlphaFoldDB" id="A0A0X8G6F0"/>
<sequence>MKVTKKTKVIRSPKRGFYDKETIYKILDNHFICQIAFVYEGYPVIIPTIYGRDNNNLYIHGATVSRMLLELEKGVPLSINITQTDGIVLARSAFHHSLNYQSVTIFGEATLVTSENERYKALKIISDQIIPFRWEEVRLPSKKELKATKILKIPIVEASAKIRKEPPSDEKEDYNLSIWAGEIPITSTIQNPISDPKLKEGIPIPESVKKLMKKE</sequence>
<dbReference type="OrthoDB" id="116031at2"/>
<dbReference type="PANTHER" id="PTHR34071">
    <property type="entry name" value="5-NITROIMIDAZOLE ANTIBIOTICS RESISTANCE PROTEIN, NIMA-FAMILY-RELATED PROTEIN-RELATED"/>
    <property type="match status" value="1"/>
</dbReference>
<evidence type="ECO:0000313" key="1">
    <source>
        <dbReference type="EMBL" id="AMC10493.1"/>
    </source>
</evidence>
<protein>
    <submittedName>
        <fullName evidence="1">Flavin-nucleotide-binding protein</fullName>
    </submittedName>
</protein>
<dbReference type="SUPFAM" id="SSF50475">
    <property type="entry name" value="FMN-binding split barrel"/>
    <property type="match status" value="1"/>
</dbReference>
<dbReference type="RefSeq" id="WP_068206579.1">
    <property type="nucleotide sequence ID" value="NZ_CP013355.1"/>
</dbReference>
<dbReference type="Gene3D" id="2.30.110.10">
    <property type="entry name" value="Electron Transport, Fmn-binding Protein, Chain A"/>
    <property type="match status" value="1"/>
</dbReference>
<organism evidence="1 2">
    <name type="scientific">Lutibacter profundi</name>
    <dbReference type="NCBI Taxonomy" id="1622118"/>
    <lineage>
        <taxon>Bacteria</taxon>
        <taxon>Pseudomonadati</taxon>
        <taxon>Bacteroidota</taxon>
        <taxon>Flavobacteriia</taxon>
        <taxon>Flavobacteriales</taxon>
        <taxon>Flavobacteriaceae</taxon>
        <taxon>Lutibacter</taxon>
    </lineage>
</organism>
<gene>
    <name evidence="1" type="ORF">Lupro_04165</name>
</gene>
<reference evidence="2" key="1">
    <citation type="submission" date="2015-12" db="EMBL/GenBank/DDBJ databases">
        <title>Complete genome sequence of Lutibacter profundus strain LP1.</title>
        <authorList>
            <person name="Wissuwa J."/>
            <person name="Le Moine Bauer S."/>
            <person name="Stokke R."/>
            <person name="Dahle H."/>
            <person name="Steen I.H."/>
        </authorList>
    </citation>
    <scope>NUCLEOTIDE SEQUENCE [LARGE SCALE GENOMIC DNA]</scope>
    <source>
        <strain evidence="2">LP1</strain>
    </source>
</reference>
<dbReference type="Pfam" id="PF12900">
    <property type="entry name" value="Pyridox_ox_2"/>
    <property type="match status" value="1"/>
</dbReference>
<dbReference type="KEGG" id="lut:Lupro_04165"/>
<dbReference type="STRING" id="1622118.Lupro_04165"/>
<accession>A0A0X8G6F0</accession>